<accession>A0A3Q9I8Z3</accession>
<sequence>MAIKVSLRSVDGLYYMSAEGGGGREIVANRRSVGPWETFWLHFADLWSDIVYFKTFDNQYVLTAENGGGDLIVANRHQVGPWELFRIDNFANNLISLQASSGHYVCFNQGGNDLVIANRNERGPWESIIIELL</sequence>
<dbReference type="RefSeq" id="WP_126999351.1">
    <property type="nucleotide sequence ID" value="NZ_CP034346.1"/>
</dbReference>
<proteinExistence type="predicted"/>
<dbReference type="GO" id="GO:0051017">
    <property type="term" value="P:actin filament bundle assembly"/>
    <property type="evidence" value="ECO:0007669"/>
    <property type="project" value="TreeGrafter"/>
</dbReference>
<evidence type="ECO:0000313" key="1">
    <source>
        <dbReference type="EMBL" id="AZS15578.1"/>
    </source>
</evidence>
<dbReference type="AlphaFoldDB" id="A0A3Q9I8Z3"/>
<dbReference type="Gene3D" id="2.80.10.50">
    <property type="match status" value="1"/>
</dbReference>
<dbReference type="GO" id="GO:0016477">
    <property type="term" value="P:cell migration"/>
    <property type="evidence" value="ECO:0007669"/>
    <property type="project" value="TreeGrafter"/>
</dbReference>
<dbReference type="GO" id="GO:0007163">
    <property type="term" value="P:establishment or maintenance of cell polarity"/>
    <property type="evidence" value="ECO:0007669"/>
    <property type="project" value="TreeGrafter"/>
</dbReference>
<organism evidence="1 2">
    <name type="scientific">Paenibacillus lutimineralis</name>
    <dbReference type="NCBI Taxonomy" id="2707005"/>
    <lineage>
        <taxon>Bacteria</taxon>
        <taxon>Bacillati</taxon>
        <taxon>Bacillota</taxon>
        <taxon>Bacilli</taxon>
        <taxon>Bacillales</taxon>
        <taxon>Paenibacillaceae</taxon>
        <taxon>Paenibacillus</taxon>
    </lineage>
</organism>
<name>A0A3Q9I8Z3_9BACL</name>
<dbReference type="InterPro" id="IPR008999">
    <property type="entry name" value="Actin-crosslinking"/>
</dbReference>
<gene>
    <name evidence="1" type="ORF">EI981_14730</name>
</gene>
<dbReference type="InterPro" id="IPR010431">
    <property type="entry name" value="Fascin"/>
</dbReference>
<dbReference type="KEGG" id="plut:EI981_14730"/>
<dbReference type="PANTHER" id="PTHR10551:SF9">
    <property type="entry name" value="FASCIN-2"/>
    <property type="match status" value="1"/>
</dbReference>
<dbReference type="Proteomes" id="UP000270678">
    <property type="component" value="Chromosome"/>
</dbReference>
<dbReference type="GO" id="GO:0015629">
    <property type="term" value="C:actin cytoskeleton"/>
    <property type="evidence" value="ECO:0007669"/>
    <property type="project" value="TreeGrafter"/>
</dbReference>
<keyword evidence="2" id="KW-1185">Reference proteome</keyword>
<evidence type="ECO:0000313" key="2">
    <source>
        <dbReference type="Proteomes" id="UP000270678"/>
    </source>
</evidence>
<dbReference type="CDD" id="cd00257">
    <property type="entry name" value="beta-trefoil_FSCN-like"/>
    <property type="match status" value="1"/>
</dbReference>
<dbReference type="GO" id="GO:0005737">
    <property type="term" value="C:cytoplasm"/>
    <property type="evidence" value="ECO:0007669"/>
    <property type="project" value="TreeGrafter"/>
</dbReference>
<dbReference type="PANTHER" id="PTHR10551">
    <property type="entry name" value="FASCIN"/>
    <property type="match status" value="1"/>
</dbReference>
<evidence type="ECO:0008006" key="3">
    <source>
        <dbReference type="Google" id="ProtNLM"/>
    </source>
</evidence>
<protein>
    <recommendedName>
        <fullName evidence="3">Fascin domain-containing protein</fullName>
    </recommendedName>
</protein>
<reference evidence="2" key="1">
    <citation type="submission" date="2018-12" db="EMBL/GenBank/DDBJ databases">
        <title>Complete genome sequence of Paenibacillus sp. MBLB1234.</title>
        <authorList>
            <person name="Nam Y.-D."/>
            <person name="Kang J."/>
            <person name="Chung W.-H."/>
            <person name="Park Y.S."/>
        </authorList>
    </citation>
    <scope>NUCLEOTIDE SEQUENCE [LARGE SCALE GENOMIC DNA]</scope>
    <source>
        <strain evidence="2">MBLB1234</strain>
    </source>
</reference>
<dbReference type="SUPFAM" id="SSF50405">
    <property type="entry name" value="Actin-crosslinking proteins"/>
    <property type="match status" value="1"/>
</dbReference>
<dbReference type="GO" id="GO:0051015">
    <property type="term" value="F:actin filament binding"/>
    <property type="evidence" value="ECO:0007669"/>
    <property type="project" value="InterPro"/>
</dbReference>
<dbReference type="OrthoDB" id="8592010at2"/>
<dbReference type="EMBL" id="CP034346">
    <property type="protein sequence ID" value="AZS15578.1"/>
    <property type="molecule type" value="Genomic_DNA"/>
</dbReference>